<feature type="region of interest" description="Disordered" evidence="2">
    <location>
        <begin position="1"/>
        <end position="23"/>
    </location>
</feature>
<organism evidence="4 5">
    <name type="scientific">Dentiscutata erythropus</name>
    <dbReference type="NCBI Taxonomy" id="1348616"/>
    <lineage>
        <taxon>Eukaryota</taxon>
        <taxon>Fungi</taxon>
        <taxon>Fungi incertae sedis</taxon>
        <taxon>Mucoromycota</taxon>
        <taxon>Glomeromycotina</taxon>
        <taxon>Glomeromycetes</taxon>
        <taxon>Diversisporales</taxon>
        <taxon>Gigasporaceae</taxon>
        <taxon>Dentiscutata</taxon>
    </lineage>
</organism>
<keyword evidence="5" id="KW-1185">Reference proteome</keyword>
<keyword evidence="1" id="KW-0547">Nucleotide-binding</keyword>
<evidence type="ECO:0000313" key="5">
    <source>
        <dbReference type="Proteomes" id="UP000789405"/>
    </source>
</evidence>
<feature type="non-terminal residue" evidence="4">
    <location>
        <position position="1"/>
    </location>
</feature>
<dbReference type="OrthoDB" id="40902at2759"/>
<evidence type="ECO:0000256" key="2">
    <source>
        <dbReference type="SAM" id="MobiDB-lite"/>
    </source>
</evidence>
<sequence length="178" mass="19979">YGGRFTDSLRSTRNASREQRPLLGDGEGSCGILKDIPRRVSFSIHILFNVPSLSSTLQGRVLGQGTYAVVKEAQHIETGRLYAVKIINKKLMHGREDMVRNEITVLKRISQGNPNILTLHDYFETMNNLYLVTDLALGGELFDRICAKGNYYENDAAHLIKIITSAVAYLHNHGIVHR</sequence>
<proteinExistence type="predicted"/>
<reference evidence="4" key="1">
    <citation type="submission" date="2021-06" db="EMBL/GenBank/DDBJ databases">
        <authorList>
            <person name="Kallberg Y."/>
            <person name="Tangrot J."/>
            <person name="Rosling A."/>
        </authorList>
    </citation>
    <scope>NUCLEOTIDE SEQUENCE</scope>
    <source>
        <strain evidence="4">MA453B</strain>
    </source>
</reference>
<dbReference type="GO" id="GO:0004672">
    <property type="term" value="F:protein kinase activity"/>
    <property type="evidence" value="ECO:0007669"/>
    <property type="project" value="InterPro"/>
</dbReference>
<dbReference type="EMBL" id="CAJVPY010048705">
    <property type="protein sequence ID" value="CAG8812352.1"/>
    <property type="molecule type" value="Genomic_DNA"/>
</dbReference>
<dbReference type="GO" id="GO:0005524">
    <property type="term" value="F:ATP binding"/>
    <property type="evidence" value="ECO:0007669"/>
    <property type="project" value="UniProtKB-UniRule"/>
</dbReference>
<dbReference type="Pfam" id="PF00069">
    <property type="entry name" value="Pkinase"/>
    <property type="match status" value="1"/>
</dbReference>
<feature type="non-terminal residue" evidence="4">
    <location>
        <position position="178"/>
    </location>
</feature>
<name>A0A9N9K6E2_9GLOM</name>
<evidence type="ECO:0000259" key="3">
    <source>
        <dbReference type="PROSITE" id="PS50011"/>
    </source>
</evidence>
<dbReference type="InterPro" id="IPR011009">
    <property type="entry name" value="Kinase-like_dom_sf"/>
</dbReference>
<dbReference type="Gene3D" id="1.10.510.10">
    <property type="entry name" value="Transferase(Phosphotransferase) domain 1"/>
    <property type="match status" value="1"/>
</dbReference>
<dbReference type="PROSITE" id="PS00107">
    <property type="entry name" value="PROTEIN_KINASE_ATP"/>
    <property type="match status" value="1"/>
</dbReference>
<dbReference type="InterPro" id="IPR000719">
    <property type="entry name" value="Prot_kinase_dom"/>
</dbReference>
<keyword evidence="1" id="KW-0067">ATP-binding</keyword>
<dbReference type="AlphaFoldDB" id="A0A9N9K6E2"/>
<evidence type="ECO:0000313" key="4">
    <source>
        <dbReference type="EMBL" id="CAG8812352.1"/>
    </source>
</evidence>
<dbReference type="Gene3D" id="3.30.200.20">
    <property type="entry name" value="Phosphorylase Kinase, domain 1"/>
    <property type="match status" value="1"/>
</dbReference>
<evidence type="ECO:0000256" key="1">
    <source>
        <dbReference type="PROSITE-ProRule" id="PRU10141"/>
    </source>
</evidence>
<gene>
    <name evidence="4" type="ORF">DERYTH_LOCUS25608</name>
</gene>
<dbReference type="InterPro" id="IPR017441">
    <property type="entry name" value="Protein_kinase_ATP_BS"/>
</dbReference>
<feature type="binding site" evidence="1">
    <location>
        <position position="85"/>
    </location>
    <ligand>
        <name>ATP</name>
        <dbReference type="ChEBI" id="CHEBI:30616"/>
    </ligand>
</feature>
<dbReference type="SMART" id="SM00220">
    <property type="entry name" value="S_TKc"/>
    <property type="match status" value="1"/>
</dbReference>
<accession>A0A9N9K6E2</accession>
<dbReference type="SUPFAM" id="SSF56112">
    <property type="entry name" value="Protein kinase-like (PK-like)"/>
    <property type="match status" value="1"/>
</dbReference>
<dbReference type="Proteomes" id="UP000789405">
    <property type="component" value="Unassembled WGS sequence"/>
</dbReference>
<comment type="caution">
    <text evidence="4">The sequence shown here is derived from an EMBL/GenBank/DDBJ whole genome shotgun (WGS) entry which is preliminary data.</text>
</comment>
<dbReference type="PROSITE" id="PS50011">
    <property type="entry name" value="PROTEIN_KINASE_DOM"/>
    <property type="match status" value="1"/>
</dbReference>
<protein>
    <submittedName>
        <fullName evidence="4">15176_t:CDS:1</fullName>
    </submittedName>
</protein>
<dbReference type="PANTHER" id="PTHR24347">
    <property type="entry name" value="SERINE/THREONINE-PROTEIN KINASE"/>
    <property type="match status" value="1"/>
</dbReference>
<feature type="domain" description="Protein kinase" evidence="3">
    <location>
        <begin position="56"/>
        <end position="178"/>
    </location>
</feature>